<evidence type="ECO:0000313" key="2">
    <source>
        <dbReference type="EMBL" id="MBB5998644.1"/>
    </source>
</evidence>
<organism evidence="2 3">
    <name type="scientific">Streptomonospora salina</name>
    <dbReference type="NCBI Taxonomy" id="104205"/>
    <lineage>
        <taxon>Bacteria</taxon>
        <taxon>Bacillati</taxon>
        <taxon>Actinomycetota</taxon>
        <taxon>Actinomycetes</taxon>
        <taxon>Streptosporangiales</taxon>
        <taxon>Nocardiopsidaceae</taxon>
        <taxon>Streptomonospora</taxon>
    </lineage>
</organism>
<dbReference type="Pfam" id="PF04149">
    <property type="entry name" value="DUF397"/>
    <property type="match status" value="1"/>
</dbReference>
<gene>
    <name evidence="2" type="ORF">HNR25_002395</name>
</gene>
<proteinExistence type="predicted"/>
<protein>
    <recommendedName>
        <fullName evidence="1">DUF397 domain-containing protein</fullName>
    </recommendedName>
</protein>
<evidence type="ECO:0000313" key="3">
    <source>
        <dbReference type="Proteomes" id="UP000578077"/>
    </source>
</evidence>
<sequence length="66" mass="7063">MSDPSARAGWRTSSYSTNGGECVECAVLAEDTAVRDSTRPHHGHLSFTRTEWAAFLTAVKHSALGA</sequence>
<feature type="domain" description="DUF397" evidence="1">
    <location>
        <begin position="8"/>
        <end position="60"/>
    </location>
</feature>
<dbReference type="InterPro" id="IPR007278">
    <property type="entry name" value="DUF397"/>
</dbReference>
<accession>A0A841E836</accession>
<reference evidence="2 3" key="1">
    <citation type="submission" date="2020-08" db="EMBL/GenBank/DDBJ databases">
        <title>Sequencing the genomes of 1000 actinobacteria strains.</title>
        <authorList>
            <person name="Klenk H.-P."/>
        </authorList>
    </citation>
    <scope>NUCLEOTIDE SEQUENCE [LARGE SCALE GENOMIC DNA]</scope>
    <source>
        <strain evidence="2 3">DSM 44593</strain>
    </source>
</reference>
<dbReference type="RefSeq" id="WP_184635033.1">
    <property type="nucleotide sequence ID" value="NZ_BAABKT010000041.1"/>
</dbReference>
<keyword evidence="3" id="KW-1185">Reference proteome</keyword>
<dbReference type="Proteomes" id="UP000578077">
    <property type="component" value="Unassembled WGS sequence"/>
</dbReference>
<name>A0A841E836_9ACTN</name>
<dbReference type="EMBL" id="JACHLY010000001">
    <property type="protein sequence ID" value="MBB5998644.1"/>
    <property type="molecule type" value="Genomic_DNA"/>
</dbReference>
<dbReference type="AlphaFoldDB" id="A0A841E836"/>
<comment type="caution">
    <text evidence="2">The sequence shown here is derived from an EMBL/GenBank/DDBJ whole genome shotgun (WGS) entry which is preliminary data.</text>
</comment>
<evidence type="ECO:0000259" key="1">
    <source>
        <dbReference type="Pfam" id="PF04149"/>
    </source>
</evidence>